<sequence length="335" mass="35236">MAAGWGVVGLGIHAVGRMLPVLRRSRRARLIGVYSRRQDVTHDIAARCGVRGYETFDDVLRDPEIQVVYLATPHDVHAEQTLRCAAAGKHVLVEKPMALSVEDAAAMVRACAGAGVQLYVGFHLRFHPAHRQARAVVASGQIGDLVWAEARWLSFRDPDTGWRLDPHRSGGTLLTARGVHLIDLIRYVCGAEFRTISGMSDGLRPEQPADDLTAAIGTLSSGGVAHLVCSRLVPGAVNSLEIYGTHGTVVCRDTLGAEPGGTLTVCIGSEERAVSYGVCDAFGGEVDWVCEAVMGGGRPDPAGAGGEDGARVTAVTCGLVASVGSGRAVTPEDTP</sequence>
<feature type="domain" description="GFO/IDH/MocA-like oxidoreductase" evidence="2">
    <location>
        <begin position="130"/>
        <end position="249"/>
    </location>
</feature>
<evidence type="ECO:0000259" key="1">
    <source>
        <dbReference type="Pfam" id="PF01408"/>
    </source>
</evidence>
<dbReference type="InterPro" id="IPR036291">
    <property type="entry name" value="NAD(P)-bd_dom_sf"/>
</dbReference>
<dbReference type="Gene3D" id="3.30.360.10">
    <property type="entry name" value="Dihydrodipicolinate Reductase, domain 2"/>
    <property type="match status" value="1"/>
</dbReference>
<dbReference type="PANTHER" id="PTHR43377">
    <property type="entry name" value="BILIVERDIN REDUCTASE A"/>
    <property type="match status" value="1"/>
</dbReference>
<dbReference type="Proteomes" id="UP000320048">
    <property type="component" value="Unassembled WGS sequence"/>
</dbReference>
<dbReference type="Gene3D" id="3.40.50.720">
    <property type="entry name" value="NAD(P)-binding Rossmann-like Domain"/>
    <property type="match status" value="1"/>
</dbReference>
<proteinExistence type="predicted"/>
<feature type="domain" description="Gfo/Idh/MocA-like oxidoreductase N-terminal" evidence="1">
    <location>
        <begin position="5"/>
        <end position="122"/>
    </location>
</feature>
<evidence type="ECO:0000313" key="4">
    <source>
        <dbReference type="Proteomes" id="UP000320048"/>
    </source>
</evidence>
<dbReference type="GO" id="GO:0000166">
    <property type="term" value="F:nucleotide binding"/>
    <property type="evidence" value="ECO:0007669"/>
    <property type="project" value="InterPro"/>
</dbReference>
<accession>A0A537J9G3</accession>
<dbReference type="Pfam" id="PF01408">
    <property type="entry name" value="GFO_IDH_MocA"/>
    <property type="match status" value="1"/>
</dbReference>
<dbReference type="SUPFAM" id="SSF51735">
    <property type="entry name" value="NAD(P)-binding Rossmann-fold domains"/>
    <property type="match status" value="1"/>
</dbReference>
<evidence type="ECO:0000313" key="3">
    <source>
        <dbReference type="EMBL" id="TMI80189.1"/>
    </source>
</evidence>
<reference evidence="3 4" key="1">
    <citation type="journal article" date="2019" name="Nat. Microbiol.">
        <title>Mediterranean grassland soil C-N compound turnover is dependent on rainfall and depth, and is mediated by genomically divergent microorganisms.</title>
        <authorList>
            <person name="Diamond S."/>
            <person name="Andeer P.F."/>
            <person name="Li Z."/>
            <person name="Crits-Christoph A."/>
            <person name="Burstein D."/>
            <person name="Anantharaman K."/>
            <person name="Lane K.R."/>
            <person name="Thomas B.C."/>
            <person name="Pan C."/>
            <person name="Northen T.R."/>
            <person name="Banfield J.F."/>
        </authorList>
    </citation>
    <scope>NUCLEOTIDE SEQUENCE [LARGE SCALE GENOMIC DNA]</scope>
    <source>
        <strain evidence="3">NP_7</strain>
    </source>
</reference>
<dbReference type="InterPro" id="IPR055170">
    <property type="entry name" value="GFO_IDH_MocA-like_dom"/>
</dbReference>
<protein>
    <submittedName>
        <fullName evidence="3">Gfo/Idh/MocA family oxidoreductase</fullName>
    </submittedName>
</protein>
<dbReference type="EMBL" id="VBAO01000236">
    <property type="protein sequence ID" value="TMI80189.1"/>
    <property type="molecule type" value="Genomic_DNA"/>
</dbReference>
<dbReference type="InterPro" id="IPR000683">
    <property type="entry name" value="Gfo/Idh/MocA-like_OxRdtase_N"/>
</dbReference>
<dbReference type="SUPFAM" id="SSF55347">
    <property type="entry name" value="Glyceraldehyde-3-phosphate dehydrogenase-like, C-terminal domain"/>
    <property type="match status" value="1"/>
</dbReference>
<evidence type="ECO:0000259" key="2">
    <source>
        <dbReference type="Pfam" id="PF22725"/>
    </source>
</evidence>
<dbReference type="InterPro" id="IPR051450">
    <property type="entry name" value="Gfo/Idh/MocA_Oxidoreductases"/>
</dbReference>
<comment type="caution">
    <text evidence="3">The sequence shown here is derived from an EMBL/GenBank/DDBJ whole genome shotgun (WGS) entry which is preliminary data.</text>
</comment>
<dbReference type="Pfam" id="PF22725">
    <property type="entry name" value="GFO_IDH_MocA_C3"/>
    <property type="match status" value="1"/>
</dbReference>
<dbReference type="PANTHER" id="PTHR43377:SF1">
    <property type="entry name" value="BILIVERDIN REDUCTASE A"/>
    <property type="match status" value="1"/>
</dbReference>
<name>A0A537J9G3_9BACT</name>
<gene>
    <name evidence="3" type="ORF">E6H04_09115</name>
</gene>
<dbReference type="AlphaFoldDB" id="A0A537J9G3"/>
<organism evidence="3 4">
    <name type="scientific">Candidatus Segetimicrobium genomatis</name>
    <dbReference type="NCBI Taxonomy" id="2569760"/>
    <lineage>
        <taxon>Bacteria</taxon>
        <taxon>Bacillati</taxon>
        <taxon>Candidatus Sysuimicrobiota</taxon>
        <taxon>Candidatus Sysuimicrobiia</taxon>
        <taxon>Candidatus Sysuimicrobiales</taxon>
        <taxon>Candidatus Segetimicrobiaceae</taxon>
        <taxon>Candidatus Segetimicrobium</taxon>
    </lineage>
</organism>